<gene>
    <name evidence="2" type="ORF">PLXY2_LOCUS6278</name>
</gene>
<dbReference type="AlphaFoldDB" id="A0A8S4EMY0"/>
<name>A0A8S4EMY0_PLUXY</name>
<dbReference type="InterPro" id="IPR008993">
    <property type="entry name" value="TIMP-like_OB-fold"/>
</dbReference>
<evidence type="ECO:0000256" key="1">
    <source>
        <dbReference type="SAM" id="SignalP"/>
    </source>
</evidence>
<accession>A0A8S4EMY0</accession>
<organism evidence="2 3">
    <name type="scientific">Plutella xylostella</name>
    <name type="common">Diamondback moth</name>
    <name type="synonym">Plutella maculipennis</name>
    <dbReference type="NCBI Taxonomy" id="51655"/>
    <lineage>
        <taxon>Eukaryota</taxon>
        <taxon>Metazoa</taxon>
        <taxon>Ecdysozoa</taxon>
        <taxon>Arthropoda</taxon>
        <taxon>Hexapoda</taxon>
        <taxon>Insecta</taxon>
        <taxon>Pterygota</taxon>
        <taxon>Neoptera</taxon>
        <taxon>Endopterygota</taxon>
        <taxon>Lepidoptera</taxon>
        <taxon>Glossata</taxon>
        <taxon>Ditrysia</taxon>
        <taxon>Yponomeutoidea</taxon>
        <taxon>Plutellidae</taxon>
        <taxon>Plutella</taxon>
    </lineage>
</organism>
<sequence>MRGLSVLVWLALALAVAGTGAGAGEPRIRGRVRRRMGSRRHRAALPPCRFNETLIDDEWALMEAIQRSKYIFTGKVLNVKKFRPDDGSGKRSNLYKVLLRRVLKGEPSELRRLVKEGGLGAPAGGALAAERARARESCSPSPRARLSAVFLSGGVLEAPSPHRGPAPRLLLLTDPVPLTLYHLDRINAAVKGNNQQHTTYITNAKVNIIQIAPTHTDTSLFSYMYILIR</sequence>
<evidence type="ECO:0000313" key="2">
    <source>
        <dbReference type="EMBL" id="CAG9117456.1"/>
    </source>
</evidence>
<dbReference type="Gene3D" id="2.40.50.120">
    <property type="match status" value="1"/>
</dbReference>
<dbReference type="Proteomes" id="UP000653454">
    <property type="component" value="Unassembled WGS sequence"/>
</dbReference>
<proteinExistence type="predicted"/>
<feature type="signal peptide" evidence="1">
    <location>
        <begin position="1"/>
        <end position="22"/>
    </location>
</feature>
<reference evidence="2" key="1">
    <citation type="submission" date="2020-11" db="EMBL/GenBank/DDBJ databases">
        <authorList>
            <person name="Whiteford S."/>
        </authorList>
    </citation>
    <scope>NUCLEOTIDE SEQUENCE</scope>
</reference>
<comment type="caution">
    <text evidence="2">The sequence shown here is derived from an EMBL/GenBank/DDBJ whole genome shotgun (WGS) entry which is preliminary data.</text>
</comment>
<protein>
    <submittedName>
        <fullName evidence="2">(diamondback moth) hypothetical protein</fullName>
    </submittedName>
</protein>
<dbReference type="EMBL" id="CAJHNJ030000020">
    <property type="protein sequence ID" value="CAG9117456.1"/>
    <property type="molecule type" value="Genomic_DNA"/>
</dbReference>
<keyword evidence="3" id="KW-1185">Reference proteome</keyword>
<feature type="chain" id="PRO_5035935563" evidence="1">
    <location>
        <begin position="23"/>
        <end position="229"/>
    </location>
</feature>
<evidence type="ECO:0000313" key="3">
    <source>
        <dbReference type="Proteomes" id="UP000653454"/>
    </source>
</evidence>
<keyword evidence="1" id="KW-0732">Signal</keyword>